<dbReference type="SMART" id="SM01300">
    <property type="entry name" value="PEHE"/>
    <property type="match status" value="1"/>
</dbReference>
<dbReference type="GO" id="GO:0045893">
    <property type="term" value="P:positive regulation of DNA-templated transcription"/>
    <property type="evidence" value="ECO:0007669"/>
    <property type="project" value="UniProtKB-ARBA"/>
</dbReference>
<dbReference type="InterPro" id="IPR031840">
    <property type="entry name" value="MSL1_dimer"/>
</dbReference>
<comment type="subcellular location">
    <subcellularLocation>
        <location evidence="1">Nucleus speckle</location>
    </subcellularLocation>
    <subcellularLocation>
        <location evidence="2">Nucleus</location>
        <location evidence="2">Nucleoplasm</location>
    </subcellularLocation>
</comment>
<feature type="compositionally biased region" description="Basic and acidic residues" evidence="7">
    <location>
        <begin position="183"/>
        <end position="197"/>
    </location>
</feature>
<dbReference type="PANTHER" id="PTHR21656:SF2">
    <property type="entry name" value="MALE-SPECIFIC LETHAL 1 HOMOLOG"/>
    <property type="match status" value="1"/>
</dbReference>
<dbReference type="GO" id="GO:0016607">
    <property type="term" value="C:nuclear speck"/>
    <property type="evidence" value="ECO:0007669"/>
    <property type="project" value="UniProtKB-SubCell"/>
</dbReference>
<dbReference type="GO" id="GO:0003682">
    <property type="term" value="F:chromatin binding"/>
    <property type="evidence" value="ECO:0007669"/>
    <property type="project" value="TreeGrafter"/>
</dbReference>
<protein>
    <submittedName>
        <fullName evidence="9">MSL complex subunit 1b</fullName>
    </submittedName>
</protein>
<evidence type="ECO:0000256" key="6">
    <source>
        <dbReference type="ARBA" id="ARBA00061695"/>
    </source>
</evidence>
<comment type="similarity">
    <text evidence="6">Belongs to the msl-1 family.</text>
</comment>
<proteinExistence type="inferred from homology"/>
<sequence>MTSKVALAATVAQVVQGDTKPVGILSPVRPMGGEGTPTPANPHTQANCLRQILLLQLDLIEQQQQQLQSKDKEIDELKADKETLLARIERMERRLQLTRKDPPRDKRLFQPLEPWTPDKEDMWDQELESQQPDPATSLPFSRGGKGQKRKSCFGDTKVQKSRGKSAKLSPQKPEIEPGSPNQRELRSTETPEKHVPARAERDGLLPCKEEAELSCQIEDLPFMSTTEMYLCCWNQPPLSPLRETSPKKEEEVASEWTPHVVHDMLIVFPSWRENIIEPLNEDSSFNPPEPLDDSVFLKRHSKLELDEKRRKRWDIQRIREQRMFQRLQQRMNRKKIVQETEPELSSFYPDTEDVESIVITPFLPVVAFGRPLPKLSQQNFELPWLDDRSRCRIEVPKKHTPHRTCRK</sequence>
<feature type="domain" description="PEHE" evidence="8">
    <location>
        <begin position="265"/>
        <end position="384"/>
    </location>
</feature>
<dbReference type="PROSITE" id="PS52052">
    <property type="entry name" value="PEHE"/>
    <property type="match status" value="1"/>
</dbReference>
<dbReference type="GO" id="GO:0072487">
    <property type="term" value="C:MSL complex"/>
    <property type="evidence" value="ECO:0007669"/>
    <property type="project" value="InterPro"/>
</dbReference>
<gene>
    <name evidence="9" type="primary">msl1b</name>
</gene>
<keyword evidence="3" id="KW-0156">Chromatin regulator</keyword>
<evidence type="ECO:0000313" key="10">
    <source>
        <dbReference type="Proteomes" id="UP000005207"/>
    </source>
</evidence>
<organism evidence="9 10">
    <name type="scientific">Oreochromis niloticus</name>
    <name type="common">Nile tilapia</name>
    <name type="synonym">Tilapia nilotica</name>
    <dbReference type="NCBI Taxonomy" id="8128"/>
    <lineage>
        <taxon>Eukaryota</taxon>
        <taxon>Metazoa</taxon>
        <taxon>Chordata</taxon>
        <taxon>Craniata</taxon>
        <taxon>Vertebrata</taxon>
        <taxon>Euteleostomi</taxon>
        <taxon>Actinopterygii</taxon>
        <taxon>Neopterygii</taxon>
        <taxon>Teleostei</taxon>
        <taxon>Neoteleostei</taxon>
        <taxon>Acanthomorphata</taxon>
        <taxon>Ovalentaria</taxon>
        <taxon>Cichlomorphae</taxon>
        <taxon>Cichliformes</taxon>
        <taxon>Cichlidae</taxon>
        <taxon>African cichlids</taxon>
        <taxon>Pseudocrenilabrinae</taxon>
        <taxon>Oreochromini</taxon>
        <taxon>Oreochromis</taxon>
    </lineage>
</organism>
<evidence type="ECO:0000256" key="5">
    <source>
        <dbReference type="ARBA" id="ARBA00023242"/>
    </source>
</evidence>
<dbReference type="GO" id="GO:0006325">
    <property type="term" value="P:chromatin organization"/>
    <property type="evidence" value="ECO:0007669"/>
    <property type="project" value="UniProtKB-KW"/>
</dbReference>
<dbReference type="InterPro" id="IPR029332">
    <property type="entry name" value="PEHE_dom"/>
</dbReference>
<dbReference type="AlphaFoldDB" id="A0A669EUV9"/>
<evidence type="ECO:0000256" key="4">
    <source>
        <dbReference type="ARBA" id="ARBA00023054"/>
    </source>
</evidence>
<feature type="region of interest" description="Disordered" evidence="7">
    <location>
        <begin position="96"/>
        <end position="197"/>
    </location>
</feature>
<dbReference type="Pfam" id="PF16801">
    <property type="entry name" value="MSL1_dimer"/>
    <property type="match status" value="1"/>
</dbReference>
<evidence type="ECO:0000256" key="1">
    <source>
        <dbReference type="ARBA" id="ARBA00004324"/>
    </source>
</evidence>
<reference evidence="9" key="2">
    <citation type="submission" date="2025-09" db="UniProtKB">
        <authorList>
            <consortium name="Ensembl"/>
        </authorList>
    </citation>
    <scope>IDENTIFICATION</scope>
</reference>
<evidence type="ECO:0000259" key="8">
    <source>
        <dbReference type="PROSITE" id="PS52052"/>
    </source>
</evidence>
<dbReference type="GeneTree" id="ENSGT00390000018292"/>
<evidence type="ECO:0000313" key="9">
    <source>
        <dbReference type="Ensembl" id="ENSONIP00000076436.1"/>
    </source>
</evidence>
<dbReference type="Gene3D" id="6.10.250.2000">
    <property type="match status" value="1"/>
</dbReference>
<keyword evidence="4" id="KW-0175">Coiled coil</keyword>
<keyword evidence="5" id="KW-0539">Nucleus</keyword>
<evidence type="ECO:0000256" key="7">
    <source>
        <dbReference type="SAM" id="MobiDB-lite"/>
    </source>
</evidence>
<dbReference type="Pfam" id="PF15275">
    <property type="entry name" value="PEHE"/>
    <property type="match status" value="1"/>
</dbReference>
<name>A0A669EUV9_ORENI</name>
<dbReference type="InterPro" id="IPR026711">
    <property type="entry name" value="Msl-1"/>
</dbReference>
<dbReference type="Ensembl" id="ENSONIT00000054891.1">
    <property type="protein sequence ID" value="ENSONIP00000076436.1"/>
    <property type="gene ID" value="ENSONIG00000028875.1"/>
</dbReference>
<dbReference type="Proteomes" id="UP000005207">
    <property type="component" value="Unplaced"/>
</dbReference>
<dbReference type="PANTHER" id="PTHR21656">
    <property type="entry name" value="MALE-SPECIFIC LETHAL-1 PROTEIN"/>
    <property type="match status" value="1"/>
</dbReference>
<evidence type="ECO:0000256" key="2">
    <source>
        <dbReference type="ARBA" id="ARBA00004642"/>
    </source>
</evidence>
<dbReference type="FunFam" id="1.20.5.170:FF:000047">
    <property type="entry name" value="male-specific lethal 1 homolog isoform X1"/>
    <property type="match status" value="1"/>
</dbReference>
<reference evidence="9" key="1">
    <citation type="submission" date="2025-08" db="UniProtKB">
        <authorList>
            <consortium name="Ensembl"/>
        </authorList>
    </citation>
    <scope>IDENTIFICATION</scope>
</reference>
<dbReference type="Gene3D" id="1.20.5.170">
    <property type="match status" value="1"/>
</dbReference>
<accession>A0A669EUV9</accession>
<feature type="compositionally biased region" description="Basic and acidic residues" evidence="7">
    <location>
        <begin position="96"/>
        <end position="108"/>
    </location>
</feature>
<keyword evidence="10" id="KW-1185">Reference proteome</keyword>
<evidence type="ECO:0000256" key="3">
    <source>
        <dbReference type="ARBA" id="ARBA00022853"/>
    </source>
</evidence>